<dbReference type="PANTHER" id="PTHR30032:SF8">
    <property type="entry name" value="GERMINATION-SPECIFIC N-ACETYLMURAMOYL-L-ALANINE AMIDASE"/>
    <property type="match status" value="1"/>
</dbReference>
<dbReference type="OrthoDB" id="9813450at2"/>
<dbReference type="InterPro" id="IPR051922">
    <property type="entry name" value="Bact_Sporulation_Assoc"/>
</dbReference>
<protein>
    <recommendedName>
        <fullName evidence="4">Cell wall-binding repeat 2 family protein</fullName>
    </recommendedName>
</protein>
<keyword evidence="1" id="KW-0812">Transmembrane</keyword>
<accession>A0A2U8DK64</accession>
<dbReference type="PANTHER" id="PTHR30032">
    <property type="entry name" value="N-ACETYLMURAMOYL-L-ALANINE AMIDASE-RELATED"/>
    <property type="match status" value="1"/>
</dbReference>
<keyword evidence="3" id="KW-1185">Reference proteome</keyword>
<evidence type="ECO:0000313" key="3">
    <source>
        <dbReference type="Proteomes" id="UP000244910"/>
    </source>
</evidence>
<dbReference type="Proteomes" id="UP000244910">
    <property type="component" value="Chromosome"/>
</dbReference>
<dbReference type="InterPro" id="IPR007253">
    <property type="entry name" value="Cell_wall-bd_2"/>
</dbReference>
<proteinExistence type="predicted"/>
<dbReference type="Gene3D" id="3.40.50.12090">
    <property type="match status" value="3"/>
</dbReference>
<keyword evidence="1" id="KW-1133">Transmembrane helix</keyword>
<keyword evidence="1" id="KW-0472">Membrane</keyword>
<sequence length="662" mass="73290">MCDDYKFYPYTVICSISFIILINIVKLELGGVKMIKEKLLPAVTCISILLTISTVNVQAKSVSVKTLNGQNRFYTSISIAQEYNYTKSIDAVILAFGNNFPDALSGSMISNKYKAPILLCGKTESETSAALNFIRSNLSNSKTVYILGGIGGIKLDVENSLKSYGYTVKRINGEDRFDTNIKAIDELDPSKGTPVVIASGDNFPDALSISSVAASKGYPLLLTSKDSLTENAKRELIDINPSKLYIIGGTAAISEKNLDEIKDLMNLSSSDIIRIAGENRYETSLKIAEFFNLNSDTAIAANGENFPDALSGSALAALKSAPIILVDNKDVSKQKTFMDNSSYSNLIFLGGEASISSNTKKLLTENDSNSGNYNVDLKPAPTFSSYNIKPDSGSYENLINTTWDKYAIDDKVITNPYFNKDNSDKINKTSIVFQNYGQQEKNLTPMHFFTKNGDLKIIENTSNTESFSELISNSERGKLASKQVYEILNGFIKYGYGTNTKISLESTGYVPDSDGTNYLGPSINVSTNNNLDYSIIFVRDDLKNKASIKFTDAFPDCDTFLWLYNLTSSKSSMRIVLNLDDRFDSDELDNSKLQNLRNSLSSTFGVENSDKILDFIKSRITRVNFCENAKNRGPFNPDELDLDNLTIYFDQINFVLGFKYNK</sequence>
<evidence type="ECO:0000313" key="2">
    <source>
        <dbReference type="EMBL" id="AWI03087.1"/>
    </source>
</evidence>
<organism evidence="2 3">
    <name type="scientific">Clostridium drakei</name>
    <dbReference type="NCBI Taxonomy" id="332101"/>
    <lineage>
        <taxon>Bacteria</taxon>
        <taxon>Bacillati</taxon>
        <taxon>Bacillota</taxon>
        <taxon>Clostridia</taxon>
        <taxon>Eubacteriales</taxon>
        <taxon>Clostridiaceae</taxon>
        <taxon>Clostridium</taxon>
    </lineage>
</organism>
<evidence type="ECO:0000256" key="1">
    <source>
        <dbReference type="SAM" id="Phobius"/>
    </source>
</evidence>
<gene>
    <name evidence="2" type="ORF">B9W14_00715</name>
</gene>
<dbReference type="Pfam" id="PF04122">
    <property type="entry name" value="CW_binding_2"/>
    <property type="match status" value="3"/>
</dbReference>
<feature type="transmembrane region" description="Helical" evidence="1">
    <location>
        <begin position="7"/>
        <end position="27"/>
    </location>
</feature>
<reference evidence="3" key="1">
    <citation type="submission" date="2017-04" db="EMBL/GenBank/DDBJ databases">
        <authorList>
            <person name="Song Y."/>
            <person name="Cho B.-K."/>
        </authorList>
    </citation>
    <scope>NUCLEOTIDE SEQUENCE [LARGE SCALE GENOMIC DNA]</scope>
    <source>
        <strain evidence="3">SL1</strain>
    </source>
</reference>
<dbReference type="EMBL" id="CP020953">
    <property type="protein sequence ID" value="AWI03087.1"/>
    <property type="molecule type" value="Genomic_DNA"/>
</dbReference>
<dbReference type="AlphaFoldDB" id="A0A2U8DK64"/>
<dbReference type="KEGG" id="cdrk:B9W14_00715"/>
<name>A0A2U8DK64_9CLOT</name>
<evidence type="ECO:0008006" key="4">
    <source>
        <dbReference type="Google" id="ProtNLM"/>
    </source>
</evidence>